<keyword evidence="2" id="KW-1185">Reference proteome</keyword>
<reference evidence="1 2" key="1">
    <citation type="submission" date="2024-01" db="EMBL/GenBank/DDBJ databases">
        <authorList>
            <person name="Allen C."/>
            <person name="Tagirdzhanova G."/>
        </authorList>
    </citation>
    <scope>NUCLEOTIDE SEQUENCE [LARGE SCALE GENOMIC DNA]</scope>
    <source>
        <strain evidence="1 2">CBS 119000</strain>
    </source>
</reference>
<accession>A0ABP0E058</accession>
<sequence length="232" mass="25732">MAVMKLGKAKPEAAKVFAADIPHEFKQPQDYIADVEERQRLFSKIRPFISETMQPLYVFERAAVSALYKSRIDQVAAPSQINLLRRVAENPPGVHNVESASARRQVCTLATVDIEGANGSIQPGRLTSRLLQFRLATPLGRPPVAHRESGLPLQIGYIVTIRAEDPEDLPSFDLLEMQWDLLRIAAMSGAAEAQDEWRKISSAGTYVLSNGPDADVEELDLYRTEEDTSETA</sequence>
<proteinExistence type="predicted"/>
<evidence type="ECO:0000313" key="1">
    <source>
        <dbReference type="EMBL" id="CAK7273948.1"/>
    </source>
</evidence>
<dbReference type="EMBL" id="CAWUON010000126">
    <property type="protein sequence ID" value="CAK7273948.1"/>
    <property type="molecule type" value="Genomic_DNA"/>
</dbReference>
<name>A0ABP0E058_9PEZI</name>
<gene>
    <name evidence="1" type="ORF">SEPCBS119000_005919</name>
</gene>
<organism evidence="1 2">
    <name type="scientific">Sporothrix epigloea</name>
    <dbReference type="NCBI Taxonomy" id="1892477"/>
    <lineage>
        <taxon>Eukaryota</taxon>
        <taxon>Fungi</taxon>
        <taxon>Dikarya</taxon>
        <taxon>Ascomycota</taxon>
        <taxon>Pezizomycotina</taxon>
        <taxon>Sordariomycetes</taxon>
        <taxon>Sordariomycetidae</taxon>
        <taxon>Ophiostomatales</taxon>
        <taxon>Ophiostomataceae</taxon>
        <taxon>Sporothrix</taxon>
    </lineage>
</organism>
<evidence type="ECO:0000313" key="2">
    <source>
        <dbReference type="Proteomes" id="UP001642502"/>
    </source>
</evidence>
<protein>
    <submittedName>
        <fullName evidence="1">Uncharacterized protein</fullName>
    </submittedName>
</protein>
<dbReference type="Proteomes" id="UP001642502">
    <property type="component" value="Unassembled WGS sequence"/>
</dbReference>
<comment type="caution">
    <text evidence="1">The sequence shown here is derived from an EMBL/GenBank/DDBJ whole genome shotgun (WGS) entry which is preliminary data.</text>
</comment>